<feature type="region of interest" description="Disordered" evidence="1">
    <location>
        <begin position="16"/>
        <end position="140"/>
    </location>
</feature>
<dbReference type="Proteomes" id="UP000654918">
    <property type="component" value="Unassembled WGS sequence"/>
</dbReference>
<feature type="compositionally biased region" description="Polar residues" evidence="1">
    <location>
        <begin position="113"/>
        <end position="125"/>
    </location>
</feature>
<dbReference type="EMBL" id="WIGO01000033">
    <property type="protein sequence ID" value="KAF6836295.1"/>
    <property type="molecule type" value="Genomic_DNA"/>
</dbReference>
<gene>
    <name evidence="2" type="ORF">CPLU01_03793</name>
</gene>
<feature type="region of interest" description="Disordered" evidence="1">
    <location>
        <begin position="157"/>
        <end position="178"/>
    </location>
</feature>
<feature type="compositionally biased region" description="Low complexity" evidence="1">
    <location>
        <begin position="158"/>
        <end position="178"/>
    </location>
</feature>
<evidence type="ECO:0000313" key="3">
    <source>
        <dbReference type="Proteomes" id="UP000654918"/>
    </source>
</evidence>
<sequence>MYLALNCNCGAVSWRDARLKEGGKVQKERKERRREGQNERKKKKKASQTNPAAPHHGRQETLGQGRQSAGGQGGEERKKEHGWNVFGPKELLGPDAHAANSGSGDDHPLVASRATTHQSATHSPGTTTTTTTIREGSKGTMTVLLPPWSVFTALSRQAAVTPSASPRPSSRALNPRQA</sequence>
<evidence type="ECO:0000256" key="1">
    <source>
        <dbReference type="SAM" id="MobiDB-lite"/>
    </source>
</evidence>
<feature type="compositionally biased region" description="Basic and acidic residues" evidence="1">
    <location>
        <begin position="16"/>
        <end position="39"/>
    </location>
</feature>
<reference evidence="2" key="1">
    <citation type="journal article" date="2020" name="Phytopathology">
        <title>Genome Sequence Resources of Colletotrichum truncatum, C. plurivorum, C. musicola, and C. sojae: Four Species Pathogenic to Soybean (Glycine max).</title>
        <authorList>
            <person name="Rogerio F."/>
            <person name="Boufleur T.R."/>
            <person name="Ciampi-Guillardi M."/>
            <person name="Sukno S.A."/>
            <person name="Thon M.R."/>
            <person name="Massola Junior N.S."/>
            <person name="Baroncelli R."/>
        </authorList>
    </citation>
    <scope>NUCLEOTIDE SEQUENCE</scope>
    <source>
        <strain evidence="2">LFN00145</strain>
    </source>
</reference>
<dbReference type="AlphaFoldDB" id="A0A8H6KS59"/>
<comment type="caution">
    <text evidence="2">The sequence shown here is derived from an EMBL/GenBank/DDBJ whole genome shotgun (WGS) entry which is preliminary data.</text>
</comment>
<proteinExistence type="predicted"/>
<protein>
    <submittedName>
        <fullName evidence="2">Uncharacterized protein</fullName>
    </submittedName>
</protein>
<keyword evidence="3" id="KW-1185">Reference proteome</keyword>
<organism evidence="2 3">
    <name type="scientific">Colletotrichum plurivorum</name>
    <dbReference type="NCBI Taxonomy" id="2175906"/>
    <lineage>
        <taxon>Eukaryota</taxon>
        <taxon>Fungi</taxon>
        <taxon>Dikarya</taxon>
        <taxon>Ascomycota</taxon>
        <taxon>Pezizomycotina</taxon>
        <taxon>Sordariomycetes</taxon>
        <taxon>Hypocreomycetidae</taxon>
        <taxon>Glomerellales</taxon>
        <taxon>Glomerellaceae</taxon>
        <taxon>Colletotrichum</taxon>
        <taxon>Colletotrichum orchidearum species complex</taxon>
    </lineage>
</organism>
<name>A0A8H6KS59_9PEZI</name>
<accession>A0A8H6KS59</accession>
<evidence type="ECO:0000313" key="2">
    <source>
        <dbReference type="EMBL" id="KAF6836295.1"/>
    </source>
</evidence>